<evidence type="ECO:0000256" key="1">
    <source>
        <dbReference type="ARBA" id="ARBA00004370"/>
    </source>
</evidence>
<dbReference type="OrthoDB" id="513661at2"/>
<evidence type="ECO:0000256" key="2">
    <source>
        <dbReference type="ARBA" id="ARBA00022692"/>
    </source>
</evidence>
<dbReference type="PANTHER" id="PTHR35371">
    <property type="entry name" value="INNER MEMBRANE PROTEIN"/>
    <property type="match status" value="1"/>
</dbReference>
<keyword evidence="2 5" id="KW-0812">Transmembrane</keyword>
<dbReference type="GO" id="GO:0016020">
    <property type="term" value="C:membrane"/>
    <property type="evidence" value="ECO:0007669"/>
    <property type="project" value="UniProtKB-SubCell"/>
</dbReference>
<dbReference type="SUPFAM" id="SSF161084">
    <property type="entry name" value="MAPEG domain-like"/>
    <property type="match status" value="1"/>
</dbReference>
<protein>
    <recommendedName>
        <fullName evidence="8">MAPEG superfamily protein</fullName>
    </recommendedName>
</protein>
<dbReference type="AlphaFoldDB" id="A0A921NUD2"/>
<name>A0A921NUD2_9GAMM</name>
<evidence type="ECO:0000313" key="7">
    <source>
        <dbReference type="Proteomes" id="UP000717981"/>
    </source>
</evidence>
<evidence type="ECO:0000256" key="3">
    <source>
        <dbReference type="ARBA" id="ARBA00022989"/>
    </source>
</evidence>
<dbReference type="Gene3D" id="1.20.120.550">
    <property type="entry name" value="Membrane associated eicosanoid/glutathione metabolism-like domain"/>
    <property type="match status" value="1"/>
</dbReference>
<keyword evidence="4 5" id="KW-0472">Membrane</keyword>
<dbReference type="InterPro" id="IPR023352">
    <property type="entry name" value="MAPEG-like_dom_sf"/>
</dbReference>
<feature type="transmembrane region" description="Helical" evidence="5">
    <location>
        <begin position="6"/>
        <end position="26"/>
    </location>
</feature>
<organism evidence="6 7">
    <name type="scientific">Pseudoxanthomonas taiwanensis</name>
    <dbReference type="NCBI Taxonomy" id="176598"/>
    <lineage>
        <taxon>Bacteria</taxon>
        <taxon>Pseudomonadati</taxon>
        <taxon>Pseudomonadota</taxon>
        <taxon>Gammaproteobacteria</taxon>
        <taxon>Lysobacterales</taxon>
        <taxon>Lysobacteraceae</taxon>
        <taxon>Pseudoxanthomonas</taxon>
    </lineage>
</organism>
<dbReference type="Proteomes" id="UP000717981">
    <property type="component" value="Unassembled WGS sequence"/>
</dbReference>
<dbReference type="EMBL" id="PDWK01000010">
    <property type="protein sequence ID" value="KAF1690110.1"/>
    <property type="molecule type" value="Genomic_DNA"/>
</dbReference>
<dbReference type="Pfam" id="PF01124">
    <property type="entry name" value="MAPEG"/>
    <property type="match status" value="1"/>
</dbReference>
<dbReference type="RefSeq" id="WP_162123651.1">
    <property type="nucleotide sequence ID" value="NZ_PDWK01000010.1"/>
</dbReference>
<keyword evidence="3 5" id="KW-1133">Transmembrane helix</keyword>
<evidence type="ECO:0000256" key="5">
    <source>
        <dbReference type="SAM" id="Phobius"/>
    </source>
</evidence>
<accession>A0A921NUD2</accession>
<comment type="caution">
    <text evidence="6">The sequence shown here is derived from an EMBL/GenBank/DDBJ whole genome shotgun (WGS) entry which is preliminary data.</text>
</comment>
<dbReference type="PANTHER" id="PTHR35371:SF1">
    <property type="entry name" value="BLR7753 PROTEIN"/>
    <property type="match status" value="1"/>
</dbReference>
<proteinExistence type="predicted"/>
<dbReference type="InterPro" id="IPR001129">
    <property type="entry name" value="Membr-assoc_MAPEG"/>
</dbReference>
<sequence length="130" mass="14024">MAIEIQYLAWTVVLGLLQLVLATALATRHRGLAWNAGPRDQPPGPVPAVAGRAERAMRNLLETFPFFAAAALGVVAAERGDAWTALGAQLYFWARVVYVPLYLAGIPYLRSLAWAVSVAGLLMVLAPLLR</sequence>
<gene>
    <name evidence="6" type="ORF">CR938_03320</name>
</gene>
<keyword evidence="7" id="KW-1185">Reference proteome</keyword>
<evidence type="ECO:0000313" key="6">
    <source>
        <dbReference type="EMBL" id="KAF1690110.1"/>
    </source>
</evidence>
<comment type="subcellular location">
    <subcellularLocation>
        <location evidence="1">Membrane</location>
    </subcellularLocation>
</comment>
<evidence type="ECO:0008006" key="8">
    <source>
        <dbReference type="Google" id="ProtNLM"/>
    </source>
</evidence>
<evidence type="ECO:0000256" key="4">
    <source>
        <dbReference type="ARBA" id="ARBA00023136"/>
    </source>
</evidence>
<reference evidence="6" key="1">
    <citation type="submission" date="2017-10" db="EMBL/GenBank/DDBJ databases">
        <title>Whole genome sequencing of members of genus Pseudoxanthomonas.</title>
        <authorList>
            <person name="Kumar S."/>
            <person name="Bansal K."/>
            <person name="Kaur A."/>
            <person name="Patil P."/>
            <person name="Sharma S."/>
            <person name="Patil P.B."/>
        </authorList>
    </citation>
    <scope>NUCLEOTIDE SEQUENCE</scope>
    <source>
        <strain evidence="6">DSM 22914</strain>
    </source>
</reference>
<feature type="transmembrane region" description="Helical" evidence="5">
    <location>
        <begin position="111"/>
        <end position="129"/>
    </location>
</feature>